<organism evidence="5 6">
    <name type="scientific">Decorospora gaudefroyi</name>
    <dbReference type="NCBI Taxonomy" id="184978"/>
    <lineage>
        <taxon>Eukaryota</taxon>
        <taxon>Fungi</taxon>
        <taxon>Dikarya</taxon>
        <taxon>Ascomycota</taxon>
        <taxon>Pezizomycotina</taxon>
        <taxon>Dothideomycetes</taxon>
        <taxon>Pleosporomycetidae</taxon>
        <taxon>Pleosporales</taxon>
        <taxon>Pleosporineae</taxon>
        <taxon>Pleosporaceae</taxon>
        <taxon>Decorospora</taxon>
    </lineage>
</organism>
<dbReference type="SMART" id="SM00906">
    <property type="entry name" value="Fungal_trans"/>
    <property type="match status" value="1"/>
</dbReference>
<dbReference type="PANTHER" id="PTHR31668:SF20">
    <property type="entry name" value="ZN(II)2CYS6 TRANSCRIPTION FACTOR (EUROFUNG)"/>
    <property type="match status" value="1"/>
</dbReference>
<feature type="region of interest" description="Disordered" evidence="3">
    <location>
        <begin position="590"/>
        <end position="660"/>
    </location>
</feature>
<evidence type="ECO:0000256" key="2">
    <source>
        <dbReference type="ARBA" id="ARBA00023242"/>
    </source>
</evidence>
<evidence type="ECO:0000256" key="1">
    <source>
        <dbReference type="ARBA" id="ARBA00022723"/>
    </source>
</evidence>
<dbReference type="GO" id="GO:0006351">
    <property type="term" value="P:DNA-templated transcription"/>
    <property type="evidence" value="ECO:0007669"/>
    <property type="project" value="InterPro"/>
</dbReference>
<dbReference type="InterPro" id="IPR007219">
    <property type="entry name" value="XnlR_reg_dom"/>
</dbReference>
<name>A0A6A5K2D9_9PLEO</name>
<dbReference type="PROSITE" id="PS50048">
    <property type="entry name" value="ZN2_CY6_FUNGAL_2"/>
    <property type="match status" value="1"/>
</dbReference>
<dbReference type="AlphaFoldDB" id="A0A6A5K2D9"/>
<dbReference type="EMBL" id="ML975353">
    <property type="protein sequence ID" value="KAF1831835.1"/>
    <property type="molecule type" value="Genomic_DNA"/>
</dbReference>
<protein>
    <recommendedName>
        <fullName evidence="4">Zn(2)-C6 fungal-type domain-containing protein</fullName>
    </recommendedName>
</protein>
<evidence type="ECO:0000313" key="6">
    <source>
        <dbReference type="Proteomes" id="UP000800040"/>
    </source>
</evidence>
<accession>A0A6A5K2D9</accession>
<dbReference type="InterPro" id="IPR036864">
    <property type="entry name" value="Zn2-C6_fun-type_DNA-bd_sf"/>
</dbReference>
<gene>
    <name evidence="5" type="ORF">BDW02DRAFT_36174</name>
</gene>
<dbReference type="PROSITE" id="PS00463">
    <property type="entry name" value="ZN2_CY6_FUNGAL_1"/>
    <property type="match status" value="1"/>
</dbReference>
<keyword evidence="6" id="KW-1185">Reference proteome</keyword>
<dbReference type="SUPFAM" id="SSF57701">
    <property type="entry name" value="Zn2/Cys6 DNA-binding domain"/>
    <property type="match status" value="1"/>
</dbReference>
<dbReference type="GO" id="GO:0008270">
    <property type="term" value="F:zinc ion binding"/>
    <property type="evidence" value="ECO:0007669"/>
    <property type="project" value="InterPro"/>
</dbReference>
<reference evidence="5" key="1">
    <citation type="submission" date="2020-01" db="EMBL/GenBank/DDBJ databases">
        <authorList>
            <consortium name="DOE Joint Genome Institute"/>
            <person name="Haridas S."/>
            <person name="Albert R."/>
            <person name="Binder M."/>
            <person name="Bloem J."/>
            <person name="Labutti K."/>
            <person name="Salamov A."/>
            <person name="Andreopoulos B."/>
            <person name="Baker S.E."/>
            <person name="Barry K."/>
            <person name="Bills G."/>
            <person name="Bluhm B.H."/>
            <person name="Cannon C."/>
            <person name="Castanera R."/>
            <person name="Culley D.E."/>
            <person name="Daum C."/>
            <person name="Ezra D."/>
            <person name="Gonzalez J.B."/>
            <person name="Henrissat B."/>
            <person name="Kuo A."/>
            <person name="Liang C."/>
            <person name="Lipzen A."/>
            <person name="Lutzoni F."/>
            <person name="Magnuson J."/>
            <person name="Mondo S."/>
            <person name="Nolan M."/>
            <person name="Ohm R."/>
            <person name="Pangilinan J."/>
            <person name="Park H.-J."/>
            <person name="Ramirez L."/>
            <person name="Alfaro M."/>
            <person name="Sun H."/>
            <person name="Tritt A."/>
            <person name="Yoshinaga Y."/>
            <person name="Zwiers L.-H."/>
            <person name="Turgeon B.G."/>
            <person name="Goodwin S.B."/>
            <person name="Spatafora J.W."/>
            <person name="Crous P.W."/>
            <person name="Grigoriev I.V."/>
        </authorList>
    </citation>
    <scope>NUCLEOTIDE SEQUENCE</scope>
    <source>
        <strain evidence="5">P77</strain>
    </source>
</reference>
<dbReference type="GO" id="GO:0000981">
    <property type="term" value="F:DNA-binding transcription factor activity, RNA polymerase II-specific"/>
    <property type="evidence" value="ECO:0007669"/>
    <property type="project" value="InterPro"/>
</dbReference>
<keyword evidence="1" id="KW-0479">Metal-binding</keyword>
<dbReference type="InterPro" id="IPR001138">
    <property type="entry name" value="Zn2Cys6_DnaBD"/>
</dbReference>
<dbReference type="Gene3D" id="4.10.240.10">
    <property type="entry name" value="Zn(2)-C6 fungal-type DNA-binding domain"/>
    <property type="match status" value="1"/>
</dbReference>
<feature type="compositionally biased region" description="Polar residues" evidence="3">
    <location>
        <begin position="649"/>
        <end position="660"/>
    </location>
</feature>
<dbReference type="Proteomes" id="UP000800040">
    <property type="component" value="Unassembled WGS sequence"/>
</dbReference>
<evidence type="ECO:0000256" key="3">
    <source>
        <dbReference type="SAM" id="MobiDB-lite"/>
    </source>
</evidence>
<dbReference type="Pfam" id="PF00172">
    <property type="entry name" value="Zn_clus"/>
    <property type="match status" value="1"/>
</dbReference>
<proteinExistence type="predicted"/>
<dbReference type="OrthoDB" id="4132249at2759"/>
<feature type="compositionally biased region" description="Low complexity" evidence="3">
    <location>
        <begin position="593"/>
        <end position="614"/>
    </location>
</feature>
<sequence>MASNPNTTAPVKRACDSCHRRKVKCIGEGTASCKNCVSAGLACTYNAIPQKKGPKGSRAKVLSELRETQRNAQLATEFPTDLGFDGRQLSSVFARTQGLLSPDLVESCLEYFFTNVYPSKPVLHRQRAQEAVASMVRSTEAYCMIVALCAYVMIRTNHEAPTTVLPRPEMAHMSHIGIGHVLLEESVRVRQGCDHREQPSHTSVLTSWFYSGCYFGLAQENTAWTYLREATTQAQLLGMHDEATYKHDPLDLSRKRVLYWLLFMAERTFALHKHRPISLYPTIHPPSLDEVSSDRPVAAGLELMINMFKIIDDTFVNLWNRVHNTHATAAWITQVQTQLSEAVPAYFECTEAQEVEIRITQQWLRAQTWQLSVCQGLVSSVSTDNRLTFKYPIEIARDVLTISHQFPQQAMEVHGVGLLCNPVTFSHLSHVKHLNGLTTLQVEKLFDIACCLTDVVACTSFSPDALALGPRDYVSRFLTLISTLRGGQTRYLPLLLSKLSEVLPNLPLPRSLNLAQTVPASSLGLTATGSGTLPSNVLDEFSANSDTSSPSYPSNNLIRRLAAQTGAQLPFNPTQQSMITVPTSHVGDLSLYNSSHSTTHSSSSGPRSNSTTPGPYEPPIPRSRPQLGGHPSMQPPSSHGHLPSHHMRVNTTSYDPRFSIQNYPVDPLIYKQE</sequence>
<dbReference type="InterPro" id="IPR050797">
    <property type="entry name" value="Carb_Metab_Trans_Reg"/>
</dbReference>
<keyword evidence="2" id="KW-0539">Nucleus</keyword>
<feature type="domain" description="Zn(2)-C6 fungal-type" evidence="4">
    <location>
        <begin position="14"/>
        <end position="45"/>
    </location>
</feature>
<evidence type="ECO:0000259" key="4">
    <source>
        <dbReference type="PROSITE" id="PS50048"/>
    </source>
</evidence>
<dbReference type="SMART" id="SM00066">
    <property type="entry name" value="GAL4"/>
    <property type="match status" value="1"/>
</dbReference>
<dbReference type="CDD" id="cd00067">
    <property type="entry name" value="GAL4"/>
    <property type="match status" value="1"/>
</dbReference>
<dbReference type="GO" id="GO:0003677">
    <property type="term" value="F:DNA binding"/>
    <property type="evidence" value="ECO:0007669"/>
    <property type="project" value="InterPro"/>
</dbReference>
<dbReference type="CDD" id="cd12148">
    <property type="entry name" value="fungal_TF_MHR"/>
    <property type="match status" value="1"/>
</dbReference>
<dbReference type="PANTHER" id="PTHR31668">
    <property type="entry name" value="GLUCOSE TRANSPORT TRANSCRIPTION REGULATOR RGT1-RELATED-RELATED"/>
    <property type="match status" value="1"/>
</dbReference>
<evidence type="ECO:0000313" key="5">
    <source>
        <dbReference type="EMBL" id="KAF1831835.1"/>
    </source>
</evidence>